<reference evidence="3 4" key="1">
    <citation type="submission" date="2018-03" db="EMBL/GenBank/DDBJ databases">
        <title>Genomic Encyclopedia of Archaeal and Bacterial Type Strains, Phase II (KMG-II): from individual species to whole genera.</title>
        <authorList>
            <person name="Goeker M."/>
        </authorList>
    </citation>
    <scope>NUCLEOTIDE SEQUENCE [LARGE SCALE GENOMIC DNA]</scope>
    <source>
        <strain evidence="3 4">DSM 45312</strain>
    </source>
</reference>
<comment type="similarity">
    <text evidence="1">Belongs to the AHA1 family.</text>
</comment>
<organism evidence="3 4">
    <name type="scientific">Murinocardiopsis flavida</name>
    <dbReference type="NCBI Taxonomy" id="645275"/>
    <lineage>
        <taxon>Bacteria</taxon>
        <taxon>Bacillati</taxon>
        <taxon>Actinomycetota</taxon>
        <taxon>Actinomycetes</taxon>
        <taxon>Streptosporangiales</taxon>
        <taxon>Nocardiopsidaceae</taxon>
        <taxon>Murinocardiopsis</taxon>
    </lineage>
</organism>
<name>A0A2P8DP03_9ACTN</name>
<dbReference type="CDD" id="cd08891">
    <property type="entry name" value="SRPBCC_CalC"/>
    <property type="match status" value="1"/>
</dbReference>
<dbReference type="EMBL" id="PYGA01000004">
    <property type="protein sequence ID" value="PSK98919.1"/>
    <property type="molecule type" value="Genomic_DNA"/>
</dbReference>
<dbReference type="RefSeq" id="WP_106582246.1">
    <property type="nucleotide sequence ID" value="NZ_PYGA01000004.1"/>
</dbReference>
<dbReference type="Gene3D" id="3.30.530.20">
    <property type="match status" value="1"/>
</dbReference>
<dbReference type="Proteomes" id="UP000240542">
    <property type="component" value="Unassembled WGS sequence"/>
</dbReference>
<evidence type="ECO:0000259" key="2">
    <source>
        <dbReference type="Pfam" id="PF08327"/>
    </source>
</evidence>
<evidence type="ECO:0000313" key="3">
    <source>
        <dbReference type="EMBL" id="PSK98919.1"/>
    </source>
</evidence>
<dbReference type="OrthoDB" id="268331at2"/>
<evidence type="ECO:0000256" key="1">
    <source>
        <dbReference type="ARBA" id="ARBA00006817"/>
    </source>
</evidence>
<dbReference type="InterPro" id="IPR013538">
    <property type="entry name" value="ASHA1/2-like_C"/>
</dbReference>
<dbReference type="AlphaFoldDB" id="A0A2P8DP03"/>
<dbReference type="Pfam" id="PF08327">
    <property type="entry name" value="AHSA1"/>
    <property type="match status" value="1"/>
</dbReference>
<sequence length="156" mass="17412">MSTESAAEIAVRRSVSVPLDPARAFALFTTRISEFWGEHSIGESPMAAVVIEPRAGGRWFERGTDGTETPWGRVAVWEPPGRLVLVWQIGFDWAYDPALETEVEIDFEEQGPGRTRLVLVHRHVERYGEHTASMRALFESPDAWAATLDRYAALAG</sequence>
<dbReference type="SUPFAM" id="SSF55961">
    <property type="entry name" value="Bet v1-like"/>
    <property type="match status" value="1"/>
</dbReference>
<comment type="caution">
    <text evidence="3">The sequence shown here is derived from an EMBL/GenBank/DDBJ whole genome shotgun (WGS) entry which is preliminary data.</text>
</comment>
<protein>
    <submittedName>
        <fullName evidence="3">Uncharacterized protein YndB with AHSA1/START domain</fullName>
    </submittedName>
</protein>
<evidence type="ECO:0000313" key="4">
    <source>
        <dbReference type="Proteomes" id="UP000240542"/>
    </source>
</evidence>
<keyword evidence="4" id="KW-1185">Reference proteome</keyword>
<proteinExistence type="inferred from homology"/>
<gene>
    <name evidence="3" type="ORF">CLV63_104143</name>
</gene>
<accession>A0A2P8DP03</accession>
<feature type="domain" description="Activator of Hsp90 ATPase homologue 1/2-like C-terminal" evidence="2">
    <location>
        <begin position="21"/>
        <end position="134"/>
    </location>
</feature>
<dbReference type="InterPro" id="IPR023393">
    <property type="entry name" value="START-like_dom_sf"/>
</dbReference>